<feature type="transmembrane region" description="Helical" evidence="6">
    <location>
        <begin position="783"/>
        <end position="803"/>
    </location>
</feature>
<feature type="transmembrane region" description="Helical" evidence="6">
    <location>
        <begin position="164"/>
        <end position="186"/>
    </location>
</feature>
<feature type="transmembrane region" description="Helical" evidence="6">
    <location>
        <begin position="109"/>
        <end position="128"/>
    </location>
</feature>
<dbReference type="Proteomes" id="UP001219933">
    <property type="component" value="Chromosome 1"/>
</dbReference>
<evidence type="ECO:0000256" key="2">
    <source>
        <dbReference type="ARBA" id="ARBA00022692"/>
    </source>
</evidence>
<dbReference type="PANTHER" id="PTHR47804">
    <property type="entry name" value="60S RIBOSOMAL PROTEIN L19"/>
    <property type="match status" value="1"/>
</dbReference>
<dbReference type="AlphaFoldDB" id="A0AAF0J4A2"/>
<proteinExistence type="predicted"/>
<organism evidence="8 9">
    <name type="scientific">Malassezia cuniculi</name>
    <dbReference type="NCBI Taxonomy" id="948313"/>
    <lineage>
        <taxon>Eukaryota</taxon>
        <taxon>Fungi</taxon>
        <taxon>Dikarya</taxon>
        <taxon>Basidiomycota</taxon>
        <taxon>Ustilaginomycotina</taxon>
        <taxon>Malasseziomycetes</taxon>
        <taxon>Malasseziales</taxon>
        <taxon>Malasseziaceae</taxon>
        <taxon>Malassezia</taxon>
    </lineage>
</organism>
<dbReference type="Pfam" id="PF13515">
    <property type="entry name" value="FUSC_2"/>
    <property type="match status" value="1"/>
</dbReference>
<evidence type="ECO:0000313" key="9">
    <source>
        <dbReference type="Proteomes" id="UP001219933"/>
    </source>
</evidence>
<protein>
    <recommendedName>
        <fullName evidence="7">Integral membrane bound transporter domain-containing protein</fullName>
    </recommendedName>
</protein>
<keyword evidence="9" id="KW-1185">Reference proteome</keyword>
<dbReference type="PANTHER" id="PTHR47804:SF3">
    <property type="entry name" value="PROTEIN BRE4"/>
    <property type="match status" value="1"/>
</dbReference>
<name>A0AAF0J4A2_9BASI</name>
<sequence length="1161" mass="129739">MLAEFVQWATSRKTRDNIHKLAAPLILDVMVLPFIFVGPVAAWIGPRAFLCSVLSHLGFFPGGSNVGAHIDSVIIGIIATGLAMGIAFAVVCAEVYIDAPNDVFTSGKTRGLNIFTLFALFFICGYLWSRSPRMRLGLRVTMFSLTWILTEPISEITSHNYTYYFMPVLITGILSIFSVLIWPLTASRAFGQNMSRAFTIAADMIDQASSDFAEGIEEWRIRKKLAASSPRKMEDPPPIPQTAKFTALRNSMGSIIAVMTRASAAAKHEITLSYVPNSKLEKFRPYFNEFQAWMGCGMGMLPHRATLEYMHELGMPLKTKRHGNGNSNDVTNEPSPEIQPSPANNNSASYEHRPGSPTNQSDDDLEGFQLDAQPNIPQIRFSHDGEPMEGSTPSVDVFNEKEEVPSLDAFCKELSTTFRLLGTVIDICRDSPPKNPKGLAADLIEAIKRGRRARDAEPALQVLAAQKEAVKECFVTVRIEFNKFVARRSRTYREAEVNEPEPLDPATPIGSFAATPRSPFIQAQPLLGAPRLFRTDMYAICLFAVSLFEVAYKAFDMFDVADEVIKVYMSHRYPHLVISHARWTRWLSSDDGVGLFQAQGLSDSSMNPTLDQEQAREDIEDGRKLVNSIFDESHRGANDYTVYARNIVEASKRRKAHVDSKGRARPLFDRIRVYIQRITRLNPVVETRIAMSQVFRGFRRSRHVQFALKLATGVVLLSIPSVLPHQGTDWWADHHGQWMVISYIWCLESSTGDSLRISVLRVFGTIIGCVLGLLAWEISRGQRFALAVLVVLCDIPPILIRLFSPYPPAGAVMGITIPIVALVPFLNRDTHNPGIIAMIRMYMICIGIVAALLVNIIIWPYHARVKLIIQISNTINQLQSMYLSLARQMIYAGYASPPEAKEKFKSVERSIRARIGRCRALLVVMKNEISLVPKPINVLDEILLRLQILSDLFVGLRISREHGLAAVRKKVLWDVIDLRQELVSSIMLLLWVVGQSMLTRARIPQFLPSARRTLSELTSALALQHGELVDVPNSPASNKQASWQRTFDAPPLKMFAQEHEQDDALLKASAVNAIPSTPDVITAAIEYRQRRESVASGKSVVPLDAPPKLKSLATDTTLYLLVEHAIMDQITICLDELLDLTRLLLGEMRFIDPTNPLNNVM</sequence>
<evidence type="ECO:0000256" key="1">
    <source>
        <dbReference type="ARBA" id="ARBA00004141"/>
    </source>
</evidence>
<gene>
    <name evidence="8" type="ORF">MCUN1_000065</name>
</gene>
<feature type="compositionally biased region" description="Polar residues" evidence="5">
    <location>
        <begin position="324"/>
        <end position="334"/>
    </location>
</feature>
<feature type="domain" description="Integral membrane bound transporter" evidence="7">
    <location>
        <begin position="730"/>
        <end position="854"/>
    </location>
</feature>
<keyword evidence="4 6" id="KW-0472">Membrane</keyword>
<dbReference type="InterPro" id="IPR052430">
    <property type="entry name" value="IVT-Associated"/>
</dbReference>
<feature type="transmembrane region" description="Helical" evidence="6">
    <location>
        <begin position="73"/>
        <end position="97"/>
    </location>
</feature>
<reference evidence="8" key="1">
    <citation type="submission" date="2023-03" db="EMBL/GenBank/DDBJ databases">
        <title>Mating type loci evolution in Malassezia.</title>
        <authorList>
            <person name="Coelho M.A."/>
        </authorList>
    </citation>
    <scope>NUCLEOTIDE SEQUENCE</scope>
    <source>
        <strain evidence="8">CBS 11721</strain>
    </source>
</reference>
<evidence type="ECO:0000259" key="7">
    <source>
        <dbReference type="Pfam" id="PF13515"/>
    </source>
</evidence>
<comment type="subcellular location">
    <subcellularLocation>
        <location evidence="1">Membrane</location>
        <topology evidence="1">Multi-pass membrane protein</topology>
    </subcellularLocation>
</comment>
<evidence type="ECO:0000256" key="6">
    <source>
        <dbReference type="SAM" id="Phobius"/>
    </source>
</evidence>
<dbReference type="InterPro" id="IPR049453">
    <property type="entry name" value="Memb_transporter_dom"/>
</dbReference>
<evidence type="ECO:0000256" key="4">
    <source>
        <dbReference type="ARBA" id="ARBA00023136"/>
    </source>
</evidence>
<feature type="transmembrane region" description="Helical" evidence="6">
    <location>
        <begin position="21"/>
        <end position="44"/>
    </location>
</feature>
<evidence type="ECO:0000256" key="3">
    <source>
        <dbReference type="ARBA" id="ARBA00022989"/>
    </source>
</evidence>
<evidence type="ECO:0000256" key="5">
    <source>
        <dbReference type="SAM" id="MobiDB-lite"/>
    </source>
</evidence>
<dbReference type="GO" id="GO:0016020">
    <property type="term" value="C:membrane"/>
    <property type="evidence" value="ECO:0007669"/>
    <property type="project" value="UniProtKB-SubCell"/>
</dbReference>
<keyword evidence="3 6" id="KW-1133">Transmembrane helix</keyword>
<keyword evidence="2 6" id="KW-0812">Transmembrane</keyword>
<evidence type="ECO:0000313" key="8">
    <source>
        <dbReference type="EMBL" id="WFD33252.1"/>
    </source>
</evidence>
<feature type="transmembrane region" description="Helical" evidence="6">
    <location>
        <begin position="839"/>
        <end position="861"/>
    </location>
</feature>
<feature type="region of interest" description="Disordered" evidence="5">
    <location>
        <begin position="318"/>
        <end position="368"/>
    </location>
</feature>
<accession>A0AAF0J4A2</accession>
<feature type="transmembrane region" description="Helical" evidence="6">
    <location>
        <begin position="809"/>
        <end position="827"/>
    </location>
</feature>
<feature type="transmembrane region" description="Helical" evidence="6">
    <location>
        <begin position="757"/>
        <end position="776"/>
    </location>
</feature>
<dbReference type="EMBL" id="CP119877">
    <property type="protein sequence ID" value="WFD33252.1"/>
    <property type="molecule type" value="Genomic_DNA"/>
</dbReference>